<evidence type="ECO:0000256" key="4">
    <source>
        <dbReference type="ARBA" id="ARBA00022737"/>
    </source>
</evidence>
<dbReference type="Gene3D" id="3.40.20.10">
    <property type="entry name" value="Severin"/>
    <property type="match status" value="2"/>
</dbReference>
<dbReference type="PANTHER" id="PTHR13759">
    <property type="entry name" value="TWINFILIN"/>
    <property type="match status" value="1"/>
</dbReference>
<dbReference type="InterPro" id="IPR028458">
    <property type="entry name" value="Twinfilin"/>
</dbReference>
<dbReference type="GO" id="GO:0005737">
    <property type="term" value="C:cytoplasm"/>
    <property type="evidence" value="ECO:0007669"/>
    <property type="project" value="TreeGrafter"/>
</dbReference>
<dbReference type="GO" id="GO:0051015">
    <property type="term" value="F:actin filament binding"/>
    <property type="evidence" value="ECO:0007669"/>
    <property type="project" value="TreeGrafter"/>
</dbReference>
<keyword evidence="3" id="KW-0963">Cytoplasm</keyword>
<evidence type="ECO:0000256" key="3">
    <source>
        <dbReference type="ARBA" id="ARBA00022490"/>
    </source>
</evidence>
<gene>
    <name evidence="10" type="ORF">PPYR1160_LOCUS13393</name>
</gene>
<dbReference type="PANTHER" id="PTHR13759:SF1">
    <property type="entry name" value="TWINFILIN"/>
    <property type="match status" value="1"/>
</dbReference>
<dbReference type="InterPro" id="IPR029006">
    <property type="entry name" value="ADF-H/Gelsolin-like_dom_sf"/>
</dbReference>
<organism evidence="10">
    <name type="scientific">Pinguiococcus pyrenoidosus</name>
    <dbReference type="NCBI Taxonomy" id="172671"/>
    <lineage>
        <taxon>Eukaryota</taxon>
        <taxon>Sar</taxon>
        <taxon>Stramenopiles</taxon>
        <taxon>Ochrophyta</taxon>
        <taxon>Pinguiophyceae</taxon>
        <taxon>Pinguiochrysidales</taxon>
        <taxon>Pinguiochrysidaceae</taxon>
        <taxon>Pinguiococcus</taxon>
    </lineage>
</organism>
<feature type="domain" description="ADF-H" evidence="9">
    <location>
        <begin position="4"/>
        <end position="139"/>
    </location>
</feature>
<dbReference type="GO" id="GO:0003785">
    <property type="term" value="F:actin monomer binding"/>
    <property type="evidence" value="ECO:0007669"/>
    <property type="project" value="TreeGrafter"/>
</dbReference>
<dbReference type="InterPro" id="IPR002108">
    <property type="entry name" value="ADF-H"/>
</dbReference>
<dbReference type="GO" id="GO:0005884">
    <property type="term" value="C:actin filament"/>
    <property type="evidence" value="ECO:0007669"/>
    <property type="project" value="TreeGrafter"/>
</dbReference>
<name>A0A7R9YEV0_9STRA</name>
<evidence type="ECO:0000256" key="2">
    <source>
        <dbReference type="ARBA" id="ARBA00009557"/>
    </source>
</evidence>
<accession>A0A7R9YEV0</accession>
<dbReference type="GO" id="GO:0051016">
    <property type="term" value="P:barbed-end actin filament capping"/>
    <property type="evidence" value="ECO:0007669"/>
    <property type="project" value="TreeGrafter"/>
</dbReference>
<evidence type="ECO:0000256" key="7">
    <source>
        <dbReference type="ARBA" id="ARBA00038532"/>
    </source>
</evidence>
<dbReference type="GO" id="GO:0030042">
    <property type="term" value="P:actin filament depolymerization"/>
    <property type="evidence" value="ECO:0007669"/>
    <property type="project" value="TreeGrafter"/>
</dbReference>
<evidence type="ECO:0000256" key="5">
    <source>
        <dbReference type="ARBA" id="ARBA00023203"/>
    </source>
</evidence>
<sequence>MARANLIIDEELKAAFAAAQHGDFVRHFLVTIQGETLTLTGSTPPGSSVAEDFESLASALDPDSAAFVIFCLAEDVRDGAREWLLVAWVPDTAPVRQKMLFSSSRDDIKSALGRALFAGDYYANSADDLKFSQYQSSQPSAAAEAPLTEAEILRKEAATADMQSSHVTKASAMGVVPFNFTDDTLSSMDDFRDGRVSWVEIELIAEEEKVSLVSSGDKSEPYNGHVNAEEPRFIFIRVPRGANGNSSTTFFLLSVPEGSPVKLKMLMATARNTVLAECSARSLSFDKTIEVGDVNDVDSTIEWEINPPKDLGVSSAAAAITSAKPAAPRGRRPRTNRRGRK</sequence>
<keyword evidence="4" id="KW-0677">Repeat</keyword>
<evidence type="ECO:0000256" key="8">
    <source>
        <dbReference type="SAM" id="MobiDB-lite"/>
    </source>
</evidence>
<reference evidence="10" key="1">
    <citation type="submission" date="2021-01" db="EMBL/GenBank/DDBJ databases">
        <authorList>
            <person name="Corre E."/>
            <person name="Pelletier E."/>
            <person name="Niang G."/>
            <person name="Scheremetjew M."/>
            <person name="Finn R."/>
            <person name="Kale V."/>
            <person name="Holt S."/>
            <person name="Cochrane G."/>
            <person name="Meng A."/>
            <person name="Brown T."/>
            <person name="Cohen L."/>
        </authorList>
    </citation>
    <scope>NUCLEOTIDE SEQUENCE</scope>
    <source>
        <strain evidence="10">CCMP2078</strain>
    </source>
</reference>
<dbReference type="SUPFAM" id="SSF55753">
    <property type="entry name" value="Actin depolymerizing proteins"/>
    <property type="match status" value="2"/>
</dbReference>
<comment type="subcellular location">
    <subcellularLocation>
        <location evidence="1">Cytoplasm</location>
        <location evidence="1">Cytoskeleton</location>
    </subcellularLocation>
</comment>
<evidence type="ECO:0000259" key="9">
    <source>
        <dbReference type="PROSITE" id="PS51263"/>
    </source>
</evidence>
<dbReference type="AlphaFoldDB" id="A0A7R9YEV0"/>
<dbReference type="CDD" id="cd11285">
    <property type="entry name" value="ADF_Twf-N_like"/>
    <property type="match status" value="1"/>
</dbReference>
<evidence type="ECO:0000256" key="6">
    <source>
        <dbReference type="ARBA" id="ARBA00023212"/>
    </source>
</evidence>
<keyword evidence="5" id="KW-0009">Actin-binding</keyword>
<evidence type="ECO:0000256" key="1">
    <source>
        <dbReference type="ARBA" id="ARBA00004245"/>
    </source>
</evidence>
<dbReference type="EMBL" id="HBEA01017640">
    <property type="protein sequence ID" value="CAD8263890.1"/>
    <property type="molecule type" value="Transcribed_RNA"/>
</dbReference>
<feature type="region of interest" description="Disordered" evidence="8">
    <location>
        <begin position="315"/>
        <end position="341"/>
    </location>
</feature>
<protein>
    <recommendedName>
        <fullName evidence="9">ADF-H domain-containing protein</fullName>
    </recommendedName>
</protein>
<dbReference type="Pfam" id="PF00241">
    <property type="entry name" value="Cofilin_ADF"/>
    <property type="match status" value="2"/>
</dbReference>
<feature type="compositionally biased region" description="Low complexity" evidence="8">
    <location>
        <begin position="315"/>
        <end position="328"/>
    </location>
</feature>
<comment type="similarity">
    <text evidence="2">Belongs to the actin-binding proteins ADF family. Twinfilin subfamily.</text>
</comment>
<evidence type="ECO:0000313" key="10">
    <source>
        <dbReference type="EMBL" id="CAD8263890.1"/>
    </source>
</evidence>
<feature type="compositionally biased region" description="Basic residues" evidence="8">
    <location>
        <begin position="329"/>
        <end position="341"/>
    </location>
</feature>
<dbReference type="SMART" id="SM00102">
    <property type="entry name" value="ADF"/>
    <property type="match status" value="2"/>
</dbReference>
<dbReference type="PROSITE" id="PS51263">
    <property type="entry name" value="ADF_H"/>
    <property type="match status" value="2"/>
</dbReference>
<comment type="subunit">
    <text evidence="7">Interacts with G-actin; ADP-actin form.</text>
</comment>
<feature type="domain" description="ADF-H" evidence="9">
    <location>
        <begin position="175"/>
        <end position="307"/>
    </location>
</feature>
<keyword evidence="6" id="KW-0206">Cytoskeleton</keyword>
<proteinExistence type="inferred from homology"/>